<dbReference type="InterPro" id="IPR003703">
    <property type="entry name" value="Acyl_CoA_thio"/>
</dbReference>
<protein>
    <recommendedName>
        <fullName evidence="6">Acyl-CoA thioesterase 2</fullName>
    </recommendedName>
    <alternativeName>
        <fullName evidence="7">Thioesterase II</fullName>
    </alternativeName>
</protein>
<comment type="subunit">
    <text evidence="2">Homotetramer.</text>
</comment>
<dbReference type="GO" id="GO:0047617">
    <property type="term" value="F:fatty acyl-CoA hydrolase activity"/>
    <property type="evidence" value="ECO:0007669"/>
    <property type="project" value="UniProtKB-EC"/>
</dbReference>
<accession>E5XSR3</accession>
<evidence type="ECO:0000256" key="6">
    <source>
        <dbReference type="ARBA" id="ARBA00071120"/>
    </source>
</evidence>
<dbReference type="GO" id="GO:0006637">
    <property type="term" value="P:acyl-CoA metabolic process"/>
    <property type="evidence" value="ECO:0007669"/>
    <property type="project" value="InterPro"/>
</dbReference>
<dbReference type="InterPro" id="IPR049449">
    <property type="entry name" value="TesB_ACOT8-like_N"/>
</dbReference>
<dbReference type="PANTHER" id="PTHR11066">
    <property type="entry name" value="ACYL-COA THIOESTERASE"/>
    <property type="match status" value="1"/>
</dbReference>
<dbReference type="EMBL" id="ACZI02000002">
    <property type="protein sequence ID" value="EFV12590.1"/>
    <property type="molecule type" value="Genomic_DNA"/>
</dbReference>
<dbReference type="STRING" id="679197.HMPREF9336_02535"/>
<reference evidence="10 11" key="1">
    <citation type="journal article" date="2011" name="Stand. Genomic Sci.">
        <title>High quality draft genome sequence of Segniliparus rugosus CDC 945(T)= (ATCC BAA-974(T)).</title>
        <authorList>
            <person name="Earl A.M."/>
            <person name="Desjardins C.A."/>
            <person name="Fitzgerald M.G."/>
            <person name="Arachchi H.M."/>
            <person name="Zeng Q."/>
            <person name="Mehta T."/>
            <person name="Griggs A."/>
            <person name="Birren B.W."/>
            <person name="Toney N.C."/>
            <person name="Carr J."/>
            <person name="Posey J."/>
            <person name="Butler W.R."/>
        </authorList>
    </citation>
    <scope>NUCLEOTIDE SEQUENCE [LARGE SCALE GENOMIC DNA]</scope>
    <source>
        <strain evidence="11">ATCC BAA-974 / DSM 45345 / CCUG 50838 / CIP 108380 / JCM 13579 / CDC 945</strain>
    </source>
</reference>
<dbReference type="SUPFAM" id="SSF54637">
    <property type="entry name" value="Thioesterase/thiol ester dehydrase-isomerase"/>
    <property type="match status" value="2"/>
</dbReference>
<comment type="caution">
    <text evidence="10">The sequence shown here is derived from an EMBL/GenBank/DDBJ whole genome shotgun (WGS) entry which is preliminary data.</text>
</comment>
<dbReference type="CDD" id="cd03445">
    <property type="entry name" value="Thioesterase_II_repeat2"/>
    <property type="match status" value="1"/>
</dbReference>
<dbReference type="InterPro" id="IPR042171">
    <property type="entry name" value="Acyl-CoA_hotdog"/>
</dbReference>
<dbReference type="eggNOG" id="COG1946">
    <property type="taxonomic scope" value="Bacteria"/>
</dbReference>
<evidence type="ECO:0000313" key="11">
    <source>
        <dbReference type="Proteomes" id="UP000004816"/>
    </source>
</evidence>
<dbReference type="FunFam" id="2.40.160.210:FF:000001">
    <property type="entry name" value="Acyl-CoA thioesterase II"/>
    <property type="match status" value="1"/>
</dbReference>
<evidence type="ECO:0000313" key="10">
    <source>
        <dbReference type="EMBL" id="EFV12590.1"/>
    </source>
</evidence>
<evidence type="ECO:0000256" key="2">
    <source>
        <dbReference type="ARBA" id="ARBA00011881"/>
    </source>
</evidence>
<dbReference type="OrthoDB" id="9781019at2"/>
<dbReference type="RefSeq" id="WP_007470940.1">
    <property type="nucleotide sequence ID" value="NZ_KI391953.1"/>
</dbReference>
<evidence type="ECO:0000259" key="9">
    <source>
        <dbReference type="Pfam" id="PF13622"/>
    </source>
</evidence>
<organism evidence="10 11">
    <name type="scientific">Segniliparus rugosus (strain ATCC BAA-974 / DSM 45345 / CCUG 50838 / CIP 108380 / JCM 13579 / CDC 945)</name>
    <dbReference type="NCBI Taxonomy" id="679197"/>
    <lineage>
        <taxon>Bacteria</taxon>
        <taxon>Bacillati</taxon>
        <taxon>Actinomycetota</taxon>
        <taxon>Actinomycetes</taxon>
        <taxon>Mycobacteriales</taxon>
        <taxon>Segniliparaceae</taxon>
        <taxon>Segniliparus</taxon>
    </lineage>
</organism>
<evidence type="ECO:0000259" key="8">
    <source>
        <dbReference type="Pfam" id="PF02551"/>
    </source>
</evidence>
<dbReference type="Pfam" id="PF13622">
    <property type="entry name" value="4HBT_3"/>
    <property type="match status" value="1"/>
</dbReference>
<evidence type="ECO:0000256" key="4">
    <source>
        <dbReference type="ARBA" id="ARBA00023098"/>
    </source>
</evidence>
<dbReference type="AlphaFoldDB" id="E5XSR3"/>
<feature type="domain" description="Acyl-CoA thioesterase 2 C-terminal" evidence="8">
    <location>
        <begin position="151"/>
        <end position="272"/>
    </location>
</feature>
<evidence type="ECO:0000256" key="1">
    <source>
        <dbReference type="ARBA" id="ARBA00006538"/>
    </source>
</evidence>
<dbReference type="InterPro" id="IPR029069">
    <property type="entry name" value="HotDog_dom_sf"/>
</dbReference>
<comment type="catalytic activity">
    <reaction evidence="5">
        <text>a fatty acyl-CoA + H2O = a fatty acid + CoA + H(+)</text>
        <dbReference type="Rhea" id="RHEA:16781"/>
        <dbReference type="ChEBI" id="CHEBI:15377"/>
        <dbReference type="ChEBI" id="CHEBI:15378"/>
        <dbReference type="ChEBI" id="CHEBI:28868"/>
        <dbReference type="ChEBI" id="CHEBI:57287"/>
        <dbReference type="ChEBI" id="CHEBI:77636"/>
        <dbReference type="EC" id="3.1.2.20"/>
    </reaction>
    <physiologicalReaction direction="left-to-right" evidence="5">
        <dbReference type="Rhea" id="RHEA:16782"/>
    </physiologicalReaction>
</comment>
<comment type="similarity">
    <text evidence="1">Belongs to the C/M/P thioester hydrolase family.</text>
</comment>
<dbReference type="Gene3D" id="2.40.160.210">
    <property type="entry name" value="Acyl-CoA thioesterase, double hotdog domain"/>
    <property type="match status" value="1"/>
</dbReference>
<dbReference type="Pfam" id="PF02551">
    <property type="entry name" value="Acyl_CoA_thio"/>
    <property type="match status" value="1"/>
</dbReference>
<dbReference type="PANTHER" id="PTHR11066:SF34">
    <property type="entry name" value="ACYL-COENZYME A THIOESTERASE 8"/>
    <property type="match status" value="1"/>
</dbReference>
<gene>
    <name evidence="10" type="ORF">HMPREF9336_02535</name>
</gene>
<dbReference type="CDD" id="cd03444">
    <property type="entry name" value="Thioesterase_II_repeat1"/>
    <property type="match status" value="1"/>
</dbReference>
<dbReference type="HOGENOM" id="CLU_032690_0_0_11"/>
<dbReference type="InterPro" id="IPR025652">
    <property type="entry name" value="TesB_C"/>
</dbReference>
<keyword evidence="3" id="KW-0378">Hydrolase</keyword>
<evidence type="ECO:0000256" key="3">
    <source>
        <dbReference type="ARBA" id="ARBA00022801"/>
    </source>
</evidence>
<proteinExistence type="inferred from homology"/>
<feature type="domain" description="Acyl-CoA thioesterase-like N-terminal HotDog" evidence="9">
    <location>
        <begin position="39"/>
        <end position="115"/>
    </location>
</feature>
<evidence type="ECO:0000256" key="5">
    <source>
        <dbReference type="ARBA" id="ARBA00050943"/>
    </source>
</evidence>
<evidence type="ECO:0000256" key="7">
    <source>
        <dbReference type="ARBA" id="ARBA00079653"/>
    </source>
</evidence>
<keyword evidence="4" id="KW-0443">Lipid metabolism</keyword>
<name>E5XSR3_SEGRC</name>
<keyword evidence="11" id="KW-1185">Reference proteome</keyword>
<sequence>MTEAIEASALDQKLAQILSLERIDRDIFRGDAVPSRLPRTFGGQVAAQALMAAVNTVPEDRIPHSLHGYFLRPGRPHEPTVFTVGRVRDGGSFTTREVHAIQDGETIFAMTASFQVHTDGVEHQDEMPGVPAPEECAAPPTWQYFAEEWPDWDVRRVPREALVDADRALARQRVWIRHREPLPDSRALHIGGLAYLSDMTLLMAARGPHGGLKTQAKVASLDHAVWIMRPFRVDEWLLYDQISPSAQGGRALVQGKLFDQSGRLVAAVAQEGGIKLVPGEAGKPTWIKP</sequence>
<dbReference type="GO" id="GO:0009062">
    <property type="term" value="P:fatty acid catabolic process"/>
    <property type="evidence" value="ECO:0007669"/>
    <property type="project" value="TreeGrafter"/>
</dbReference>
<dbReference type="Proteomes" id="UP000004816">
    <property type="component" value="Unassembled WGS sequence"/>
</dbReference>